<dbReference type="Pfam" id="PF01472">
    <property type="entry name" value="PUA"/>
    <property type="match status" value="1"/>
</dbReference>
<dbReference type="GO" id="GO:1990481">
    <property type="term" value="P:mRNA pseudouridine synthesis"/>
    <property type="evidence" value="ECO:0007669"/>
    <property type="project" value="TreeGrafter"/>
</dbReference>
<dbReference type="InterPro" id="IPR036974">
    <property type="entry name" value="PUA_sf"/>
</dbReference>
<dbReference type="PROSITE" id="PS50890">
    <property type="entry name" value="PUA"/>
    <property type="match status" value="1"/>
</dbReference>
<dbReference type="PANTHER" id="PTHR23127">
    <property type="entry name" value="CENTROMERE/MICROTUBULE BINDING PROTEIN CBF5"/>
    <property type="match status" value="1"/>
</dbReference>
<dbReference type="SUPFAM" id="SSF88697">
    <property type="entry name" value="PUA domain-like"/>
    <property type="match status" value="1"/>
</dbReference>
<name>A0A7J3SJJ6_9CREN</name>
<evidence type="ECO:0000256" key="1">
    <source>
        <dbReference type="ARBA" id="ARBA00023235"/>
    </source>
</evidence>
<dbReference type="AlphaFoldDB" id="A0A7J3SJJ6"/>
<dbReference type="GO" id="GO:0031118">
    <property type="term" value="P:rRNA pseudouridine synthesis"/>
    <property type="evidence" value="ECO:0007669"/>
    <property type="project" value="TreeGrafter"/>
</dbReference>
<sequence length="249" mass="27665">MTGVLPVALGKATKVMPQVVHSIKEYVCVMELHGKVEEGELKKAAMEFVGEIYQRPPVRSNVKRRVRKRTVHELEVLEVKDRFVLMRVSCDAGTYMRKLCHDIGLLLGVGAHMRELRRTRSGPFTEDMSITMQRLSEAVYMWKNEGKEEELFNLIYPAEALSCGLPIIVAKDTAVSALVHGAPLGAGGIVAHTKDLKQGGAAVVLTARGELVGTAMVLRTDMEKALSEKKPVAKMKEIVLERLLYPKTW</sequence>
<dbReference type="SUPFAM" id="SSF55120">
    <property type="entry name" value="Pseudouridine synthase"/>
    <property type="match status" value="1"/>
</dbReference>
<evidence type="ECO:0000259" key="3">
    <source>
        <dbReference type="Pfam" id="PF01509"/>
    </source>
</evidence>
<evidence type="ECO:0000259" key="4">
    <source>
        <dbReference type="Pfam" id="PF16198"/>
    </source>
</evidence>
<dbReference type="InterPro" id="IPR004802">
    <property type="entry name" value="tRNA_PsdUridine_synth_B_fam"/>
</dbReference>
<protein>
    <submittedName>
        <fullName evidence="5">RNA-guided pseudouridylation complex pseudouridine synthase subunit Cbf5</fullName>
    </submittedName>
</protein>
<dbReference type="GO" id="GO:0031120">
    <property type="term" value="P:snRNA pseudouridine synthesis"/>
    <property type="evidence" value="ECO:0007669"/>
    <property type="project" value="TreeGrafter"/>
</dbReference>
<comment type="caution">
    <text evidence="5">The sequence shown here is derived from an EMBL/GenBank/DDBJ whole genome shotgun (WGS) entry which is preliminary data.</text>
</comment>
<evidence type="ECO:0000313" key="5">
    <source>
        <dbReference type="EMBL" id="HGZ59776.1"/>
    </source>
</evidence>
<dbReference type="InterPro" id="IPR032819">
    <property type="entry name" value="TruB_C"/>
</dbReference>
<feature type="domain" description="tRNA pseudouridylate synthase B C-terminal" evidence="4">
    <location>
        <begin position="97"/>
        <end position="161"/>
    </location>
</feature>
<dbReference type="NCBIfam" id="NF003280">
    <property type="entry name" value="PRK04270.1"/>
    <property type="match status" value="1"/>
</dbReference>
<evidence type="ECO:0000259" key="2">
    <source>
        <dbReference type="Pfam" id="PF01472"/>
    </source>
</evidence>
<dbReference type="Gene3D" id="2.30.130.10">
    <property type="entry name" value="PUA domain"/>
    <property type="match status" value="1"/>
</dbReference>
<dbReference type="GO" id="GO:0003723">
    <property type="term" value="F:RNA binding"/>
    <property type="evidence" value="ECO:0007669"/>
    <property type="project" value="InterPro"/>
</dbReference>
<reference evidence="5" key="1">
    <citation type="journal article" date="2020" name="mSystems">
        <title>Genome- and Community-Level Interaction Insights into Carbon Utilization and Element Cycling Functions of Hydrothermarchaeota in Hydrothermal Sediment.</title>
        <authorList>
            <person name="Zhou Z."/>
            <person name="Liu Y."/>
            <person name="Xu W."/>
            <person name="Pan J."/>
            <person name="Luo Z.H."/>
            <person name="Li M."/>
        </authorList>
    </citation>
    <scope>NUCLEOTIDE SEQUENCE [LARGE SCALE GENOMIC DNA]</scope>
    <source>
        <strain evidence="5">SpSt-885</strain>
    </source>
</reference>
<dbReference type="EMBL" id="DTLS01000030">
    <property type="protein sequence ID" value="HGZ59776.1"/>
    <property type="molecule type" value="Genomic_DNA"/>
</dbReference>
<accession>A0A7J3SJJ6</accession>
<dbReference type="Pfam" id="PF01509">
    <property type="entry name" value="TruB_N"/>
    <property type="match status" value="1"/>
</dbReference>
<dbReference type="GO" id="GO:0009982">
    <property type="term" value="F:pseudouridine synthase activity"/>
    <property type="evidence" value="ECO:0007669"/>
    <property type="project" value="InterPro"/>
</dbReference>
<feature type="domain" description="PUA" evidence="2">
    <location>
        <begin position="167"/>
        <end position="238"/>
    </location>
</feature>
<dbReference type="FunFam" id="3.30.2350.10:FF:000043">
    <property type="entry name" value="RNA-guided pseudouridylation complex pseudouridine synthase subunit Cbf5"/>
    <property type="match status" value="1"/>
</dbReference>
<feature type="domain" description="Pseudouridine synthase II N-terminal" evidence="3">
    <location>
        <begin position="2"/>
        <end position="96"/>
    </location>
</feature>
<dbReference type="InterPro" id="IPR020103">
    <property type="entry name" value="PsdUridine_synth_cat_dom_sf"/>
</dbReference>
<keyword evidence="1" id="KW-0413">Isomerase</keyword>
<dbReference type="InterPro" id="IPR015947">
    <property type="entry name" value="PUA-like_sf"/>
</dbReference>
<organism evidence="5">
    <name type="scientific">Fervidicoccus fontis</name>
    <dbReference type="NCBI Taxonomy" id="683846"/>
    <lineage>
        <taxon>Archaea</taxon>
        <taxon>Thermoproteota</taxon>
        <taxon>Thermoprotei</taxon>
        <taxon>Fervidicoccales</taxon>
        <taxon>Fervidicoccaceae</taxon>
        <taxon>Fervidicoccus</taxon>
    </lineage>
</organism>
<dbReference type="InterPro" id="IPR002501">
    <property type="entry name" value="PsdUridine_synth_N"/>
</dbReference>
<dbReference type="InterPro" id="IPR002478">
    <property type="entry name" value="PUA"/>
</dbReference>
<dbReference type="NCBIfam" id="TIGR00425">
    <property type="entry name" value="CBF5"/>
    <property type="match status" value="1"/>
</dbReference>
<dbReference type="Gene3D" id="3.30.2350.10">
    <property type="entry name" value="Pseudouridine synthase"/>
    <property type="match status" value="1"/>
</dbReference>
<dbReference type="Pfam" id="PF16198">
    <property type="entry name" value="TruB_C_2"/>
    <property type="match status" value="1"/>
</dbReference>
<proteinExistence type="predicted"/>
<dbReference type="GO" id="GO:0000495">
    <property type="term" value="P:box H/ACA sno(s)RNA 3'-end processing"/>
    <property type="evidence" value="ECO:0007669"/>
    <property type="project" value="TreeGrafter"/>
</dbReference>
<dbReference type="PANTHER" id="PTHR23127:SF0">
    <property type="entry name" value="H_ACA RIBONUCLEOPROTEIN COMPLEX SUBUNIT DKC1"/>
    <property type="match status" value="1"/>
</dbReference>
<gene>
    <name evidence="5" type="ORF">ENW83_01025</name>
</gene>